<dbReference type="AlphaFoldDB" id="A0A9X4L7E7"/>
<protein>
    <submittedName>
        <fullName evidence="1">Uncharacterized protein</fullName>
    </submittedName>
</protein>
<proteinExistence type="predicted"/>
<keyword evidence="2" id="KW-1185">Reference proteome</keyword>
<comment type="caution">
    <text evidence="1">The sequence shown here is derived from an EMBL/GenBank/DDBJ whole genome shotgun (WGS) entry which is preliminary data.</text>
</comment>
<sequence>MKKIQKQYINKAITSEKKIDKEKWEKLRGIIRKSGISIKIDSEYEMWLNVAPNSSAEIELYPQRLLNGEFVHIKVWSYQFKSEILEKKYFGSDRNQRDISGIPEALLYINRILEDIRFDIKNGEHFF</sequence>
<name>A0A9X4L7E7_9STAP</name>
<evidence type="ECO:0000313" key="1">
    <source>
        <dbReference type="EMBL" id="MDG0847478.1"/>
    </source>
</evidence>
<reference evidence="1" key="1">
    <citation type="submission" date="2022-05" db="EMBL/GenBank/DDBJ databases">
        <title>Comparative genomics of Staphylococcus equorum isolates.</title>
        <authorList>
            <person name="Luelf R.H."/>
        </authorList>
    </citation>
    <scope>NUCLEOTIDE SEQUENCE</scope>
    <source>
        <strain evidence="1">TMW 2.2497</strain>
    </source>
</reference>
<gene>
    <name evidence="1" type="ORF">M4L89_14805</name>
</gene>
<accession>A0A9X4L7E7</accession>
<evidence type="ECO:0000313" key="2">
    <source>
        <dbReference type="Proteomes" id="UP001152422"/>
    </source>
</evidence>
<dbReference type="Proteomes" id="UP001152422">
    <property type="component" value="Unassembled WGS sequence"/>
</dbReference>
<dbReference type="RefSeq" id="WP_277583719.1">
    <property type="nucleotide sequence ID" value="NZ_JAMBPY010000020.1"/>
</dbReference>
<dbReference type="EMBL" id="JAMBQA010000019">
    <property type="protein sequence ID" value="MDG0847478.1"/>
    <property type="molecule type" value="Genomic_DNA"/>
</dbReference>
<organism evidence="1 2">
    <name type="scientific">Staphylococcus equorum</name>
    <dbReference type="NCBI Taxonomy" id="246432"/>
    <lineage>
        <taxon>Bacteria</taxon>
        <taxon>Bacillati</taxon>
        <taxon>Bacillota</taxon>
        <taxon>Bacilli</taxon>
        <taxon>Bacillales</taxon>
        <taxon>Staphylococcaceae</taxon>
        <taxon>Staphylococcus</taxon>
    </lineage>
</organism>